<gene>
    <name evidence="1" type="ORF">SYN_00460</name>
</gene>
<dbReference type="HOGENOM" id="CLU_2720850_0_0_7"/>
<evidence type="ECO:0000313" key="2">
    <source>
        <dbReference type="Proteomes" id="UP000001933"/>
    </source>
</evidence>
<reference evidence="1 2" key="1">
    <citation type="journal article" date="2007" name="Proc. Natl. Acad. Sci. U.S.A.">
        <title>The genome of Syntrophus aciditrophicus: life at the thermodynamic limit of microbial growth.</title>
        <authorList>
            <person name="McInerney M.J."/>
            <person name="Rohlin L."/>
            <person name="Mouttaki H."/>
            <person name="Kim U."/>
            <person name="Krupp R.S."/>
            <person name="Rios-Hernandez L."/>
            <person name="Sieber J."/>
            <person name="Struchtemeyer C.G."/>
            <person name="Bhattacharyya A."/>
            <person name="Campbell J.W."/>
            <person name="Gunsalus R.P."/>
        </authorList>
    </citation>
    <scope>NUCLEOTIDE SEQUENCE [LARGE SCALE GENOMIC DNA]</scope>
    <source>
        <strain evidence="1 2">SB</strain>
    </source>
</reference>
<dbReference type="AlphaFoldDB" id="Q2LUW4"/>
<accession>Q2LUW4</accession>
<dbReference type="EMBL" id="CP000252">
    <property type="protein sequence ID" value="ABC77877.1"/>
    <property type="molecule type" value="Genomic_DNA"/>
</dbReference>
<dbReference type="InParanoid" id="Q2LUW4"/>
<proteinExistence type="predicted"/>
<dbReference type="Proteomes" id="UP000001933">
    <property type="component" value="Chromosome"/>
</dbReference>
<dbReference type="STRING" id="56780.SYN_00460"/>
<keyword evidence="2" id="KW-1185">Reference proteome</keyword>
<name>Q2LUW4_SYNAS</name>
<dbReference type="KEGG" id="sat:SYN_00460"/>
<evidence type="ECO:0000313" key="1">
    <source>
        <dbReference type="EMBL" id="ABC77877.1"/>
    </source>
</evidence>
<organism evidence="1 2">
    <name type="scientific">Syntrophus aciditrophicus (strain SB)</name>
    <dbReference type="NCBI Taxonomy" id="56780"/>
    <lineage>
        <taxon>Bacteria</taxon>
        <taxon>Pseudomonadati</taxon>
        <taxon>Thermodesulfobacteriota</taxon>
        <taxon>Syntrophia</taxon>
        <taxon>Syntrophales</taxon>
        <taxon>Syntrophaceae</taxon>
        <taxon>Syntrophus</taxon>
    </lineage>
</organism>
<sequence length="72" mass="8226">MRVKPLSFRCFPVLEFVMPMRRLPFCQTKPPEFQRAISGKAGSVFPPCLFHPPGQGNEINASFHTILLKAFY</sequence>
<protein>
    <submittedName>
        <fullName evidence="1">Hypothetical cytosolic protein</fullName>
    </submittedName>
</protein>